<keyword evidence="3" id="KW-0472">Membrane</keyword>
<dbReference type="GO" id="GO:0006465">
    <property type="term" value="P:signal peptide processing"/>
    <property type="evidence" value="ECO:0007669"/>
    <property type="project" value="UniProtKB-UniRule"/>
</dbReference>
<evidence type="ECO:0000313" key="4">
    <source>
        <dbReference type="EMBL" id="MUN63478.1"/>
    </source>
</evidence>
<name>A0A6N8GKN6_9MICC</name>
<dbReference type="CDD" id="cd06530">
    <property type="entry name" value="S26_SPase_I"/>
    <property type="match status" value="1"/>
</dbReference>
<dbReference type="NCBIfam" id="TIGR02228">
    <property type="entry name" value="sigpep_I_arch"/>
    <property type="match status" value="1"/>
</dbReference>
<keyword evidence="4" id="KW-0378">Hydrolase</keyword>
<dbReference type="GO" id="GO:0009003">
    <property type="term" value="F:signal peptidase activity"/>
    <property type="evidence" value="ECO:0007669"/>
    <property type="project" value="UniProtKB-EC"/>
</dbReference>
<evidence type="ECO:0000313" key="5">
    <source>
        <dbReference type="Proteomes" id="UP000436989"/>
    </source>
</evidence>
<dbReference type="InterPro" id="IPR001733">
    <property type="entry name" value="Peptidase_S26B"/>
</dbReference>
<keyword evidence="3" id="KW-0812">Transmembrane</keyword>
<proteinExistence type="predicted"/>
<dbReference type="AlphaFoldDB" id="A0A6N8GKN6"/>
<evidence type="ECO:0000256" key="2">
    <source>
        <dbReference type="SAM" id="MobiDB-lite"/>
    </source>
</evidence>
<gene>
    <name evidence="4" type="ORF">GMA12_10045</name>
</gene>
<comment type="caution">
    <text evidence="4">The sequence shown here is derived from an EMBL/GenBank/DDBJ whole genome shotgun (WGS) entry which is preliminary data.</text>
</comment>
<organism evidence="4 5">
    <name type="scientific">Kocuria sediminis</name>
    <dbReference type="NCBI Taxonomy" id="1038857"/>
    <lineage>
        <taxon>Bacteria</taxon>
        <taxon>Bacillati</taxon>
        <taxon>Actinomycetota</taxon>
        <taxon>Actinomycetes</taxon>
        <taxon>Micrococcales</taxon>
        <taxon>Micrococcaceae</taxon>
        <taxon>Kocuria</taxon>
    </lineage>
</organism>
<dbReference type="InterPro" id="IPR019533">
    <property type="entry name" value="Peptidase_S26"/>
</dbReference>
<evidence type="ECO:0000256" key="3">
    <source>
        <dbReference type="SAM" id="Phobius"/>
    </source>
</evidence>
<protein>
    <recommendedName>
        <fullName evidence="1">Signal peptidase I</fullName>
        <ecNumber evidence="1">3.4.21.89</ecNumber>
    </recommendedName>
</protein>
<keyword evidence="3" id="KW-1133">Transmembrane helix</keyword>
<dbReference type="EMBL" id="WOGU01000007">
    <property type="protein sequence ID" value="MUN63478.1"/>
    <property type="molecule type" value="Genomic_DNA"/>
</dbReference>
<keyword evidence="5" id="KW-1185">Reference proteome</keyword>
<evidence type="ECO:0000256" key="1">
    <source>
        <dbReference type="NCBIfam" id="TIGR02228"/>
    </source>
</evidence>
<dbReference type="EC" id="3.4.21.89" evidence="1"/>
<feature type="transmembrane region" description="Helical" evidence="3">
    <location>
        <begin position="21"/>
        <end position="45"/>
    </location>
</feature>
<accession>A0A6N8GKN6</accession>
<dbReference type="GO" id="GO:0016020">
    <property type="term" value="C:membrane"/>
    <property type="evidence" value="ECO:0007669"/>
    <property type="project" value="UniProtKB-UniRule"/>
</dbReference>
<reference evidence="4 5" key="1">
    <citation type="submission" date="2019-12" db="EMBL/GenBank/DDBJ databases">
        <authorList>
            <person name="Shi Y."/>
        </authorList>
    </citation>
    <scope>NUCLEOTIDE SEQUENCE [LARGE SCALE GENOMIC DNA]</scope>
    <source>
        <strain evidence="4 5">JCM 17929</strain>
    </source>
</reference>
<feature type="region of interest" description="Disordered" evidence="2">
    <location>
        <begin position="183"/>
        <end position="203"/>
    </location>
</feature>
<dbReference type="Proteomes" id="UP000436989">
    <property type="component" value="Unassembled WGS sequence"/>
</dbReference>
<feature type="compositionally biased region" description="Low complexity" evidence="2">
    <location>
        <begin position="187"/>
        <end position="203"/>
    </location>
</feature>
<sequence>MPQQEATVRALRTVTRVLSRTVLNLASLVVLALALAMLVPGVLGYERYVITGASMSGTFEKGTLAIESEVPVADLAVGDVITYLPPPDSGLTGLVTHRVLSVEPSETGPVFRTQGDANADPDPWTFQLPGPTQARLEYAVPHLGWVFIALSDPQTRQLVIGVPAAAIALRCLVEVVQVLRRPRTRAGRPAGTASRTRGSVPAA</sequence>
<dbReference type="GO" id="GO:0004252">
    <property type="term" value="F:serine-type endopeptidase activity"/>
    <property type="evidence" value="ECO:0007669"/>
    <property type="project" value="UniProtKB-UniRule"/>
</dbReference>